<reference evidence="4" key="2">
    <citation type="submission" date="2020-04" db="EMBL/GenBank/DDBJ databases">
        <authorList>
            <consortium name="NCBI Genome Project"/>
        </authorList>
    </citation>
    <scope>NUCLEOTIDE SEQUENCE</scope>
    <source>
        <strain evidence="4">CBS 304.34</strain>
    </source>
</reference>
<dbReference type="RefSeq" id="XP_033574568.1">
    <property type="nucleotide sequence ID" value="XM_033728765.1"/>
</dbReference>
<dbReference type="Proteomes" id="UP000504636">
    <property type="component" value="Unplaced"/>
</dbReference>
<keyword evidence="1" id="KW-0732">Signal</keyword>
<feature type="signal peptide" evidence="1">
    <location>
        <begin position="1"/>
        <end position="15"/>
    </location>
</feature>
<reference evidence="2 4" key="1">
    <citation type="journal article" date="2020" name="Stud. Mycol.">
        <title>101 Dothideomycetes genomes: a test case for predicting lifestyles and emergence of pathogens.</title>
        <authorList>
            <person name="Haridas S."/>
            <person name="Albert R."/>
            <person name="Binder M."/>
            <person name="Bloem J."/>
            <person name="Labutti K."/>
            <person name="Salamov A."/>
            <person name="Andreopoulos B."/>
            <person name="Baker S."/>
            <person name="Barry K."/>
            <person name="Bills G."/>
            <person name="Bluhm B."/>
            <person name="Cannon C."/>
            <person name="Castanera R."/>
            <person name="Culley D."/>
            <person name="Daum C."/>
            <person name="Ezra D."/>
            <person name="Gonzalez J."/>
            <person name="Henrissat B."/>
            <person name="Kuo A."/>
            <person name="Liang C."/>
            <person name="Lipzen A."/>
            <person name="Lutzoni F."/>
            <person name="Magnuson J."/>
            <person name="Mondo S."/>
            <person name="Nolan M."/>
            <person name="Ohm R."/>
            <person name="Pangilinan J."/>
            <person name="Park H.-J."/>
            <person name="Ramirez L."/>
            <person name="Alfaro M."/>
            <person name="Sun H."/>
            <person name="Tritt A."/>
            <person name="Yoshinaga Y."/>
            <person name="Zwiers L.-H."/>
            <person name="Turgeon B."/>
            <person name="Goodwin S."/>
            <person name="Spatafora J."/>
            <person name="Crous P."/>
            <person name="Grigoriev I."/>
        </authorList>
    </citation>
    <scope>NUCLEOTIDE SEQUENCE</scope>
    <source>
        <strain evidence="2 4">CBS 304.34</strain>
    </source>
</reference>
<feature type="chain" id="PRO_5044629120" description="Secreted protein" evidence="1">
    <location>
        <begin position="16"/>
        <end position="73"/>
    </location>
</feature>
<accession>A0A6A6YHX8</accession>
<dbReference type="GeneID" id="54469658"/>
<name>A0A6A6YHX8_9PEZI</name>
<proteinExistence type="predicted"/>
<evidence type="ECO:0000313" key="3">
    <source>
        <dbReference type="Proteomes" id="UP000504636"/>
    </source>
</evidence>
<evidence type="ECO:0000313" key="2">
    <source>
        <dbReference type="EMBL" id="KAF2807604.1"/>
    </source>
</evidence>
<evidence type="ECO:0000256" key="1">
    <source>
        <dbReference type="SAM" id="SignalP"/>
    </source>
</evidence>
<dbReference type="AlphaFoldDB" id="A0A6A6YHX8"/>
<organism evidence="2">
    <name type="scientific">Mytilinidion resinicola</name>
    <dbReference type="NCBI Taxonomy" id="574789"/>
    <lineage>
        <taxon>Eukaryota</taxon>
        <taxon>Fungi</taxon>
        <taxon>Dikarya</taxon>
        <taxon>Ascomycota</taxon>
        <taxon>Pezizomycotina</taxon>
        <taxon>Dothideomycetes</taxon>
        <taxon>Pleosporomycetidae</taxon>
        <taxon>Mytilinidiales</taxon>
        <taxon>Mytilinidiaceae</taxon>
        <taxon>Mytilinidion</taxon>
    </lineage>
</organism>
<protein>
    <recommendedName>
        <fullName evidence="5">Secreted protein</fullName>
    </recommendedName>
</protein>
<evidence type="ECO:0008006" key="5">
    <source>
        <dbReference type="Google" id="ProtNLM"/>
    </source>
</evidence>
<keyword evidence="3" id="KW-1185">Reference proteome</keyword>
<reference evidence="4" key="3">
    <citation type="submission" date="2025-04" db="UniProtKB">
        <authorList>
            <consortium name="RefSeq"/>
        </authorList>
    </citation>
    <scope>IDENTIFICATION</scope>
    <source>
        <strain evidence="4">CBS 304.34</strain>
    </source>
</reference>
<dbReference type="EMBL" id="MU003704">
    <property type="protein sequence ID" value="KAF2807604.1"/>
    <property type="molecule type" value="Genomic_DNA"/>
</dbReference>
<gene>
    <name evidence="2 4" type="ORF">BDZ99DRAFT_61356</name>
</gene>
<sequence>MLTLAAILLFSLSSANVELLYSRQSRIWLLLVKGFVAKFTNTSLALAQWPMDLRSHSCLPALSYFGLGYPLFH</sequence>
<evidence type="ECO:0000313" key="4">
    <source>
        <dbReference type="RefSeq" id="XP_033574568.1"/>
    </source>
</evidence>